<evidence type="ECO:0000256" key="3">
    <source>
        <dbReference type="ARBA" id="ARBA00023274"/>
    </source>
</evidence>
<sequence>MAQHFLNQGLSVSSQGVGSSEVQIAFLTKQVIRLAQHLKTHSKDYSSQRGLRKILGKRKRLLGYLGRENAARYESLLAQLSIRGLNKNN</sequence>
<geneLocation type="chloroplast" evidence="7"/>
<reference evidence="7" key="1">
    <citation type="journal article" date="2014" name="Genome Biol. Evol.">
        <title>Analyses of charophyte chloroplast genomes help characterize the ancestral chloroplast genome of land plants.</title>
        <authorList>
            <person name="Civan P."/>
            <person name="Foster P.G."/>
            <person name="Embley M.T."/>
            <person name="Seneca A."/>
            <person name="Cox C.J."/>
        </authorList>
    </citation>
    <scope>NUCLEOTIDE SEQUENCE</scope>
</reference>
<dbReference type="GO" id="GO:0009507">
    <property type="term" value="C:chloroplast"/>
    <property type="evidence" value="ECO:0007669"/>
    <property type="project" value="UniProtKB-SubCell"/>
</dbReference>
<dbReference type="Pfam" id="PF00312">
    <property type="entry name" value="Ribosomal_S15"/>
    <property type="match status" value="1"/>
</dbReference>
<dbReference type="CDD" id="cd00353">
    <property type="entry name" value="Ribosomal_S15p_S13e"/>
    <property type="match status" value="1"/>
</dbReference>
<dbReference type="SUPFAM" id="SSF47060">
    <property type="entry name" value="S15/NS1 RNA-binding domain"/>
    <property type="match status" value="1"/>
</dbReference>
<proteinExistence type="inferred from homology"/>
<dbReference type="NCBIfam" id="TIGR00952">
    <property type="entry name" value="S15_bact"/>
    <property type="match status" value="1"/>
</dbReference>
<evidence type="ECO:0000256" key="1">
    <source>
        <dbReference type="ARBA" id="ARBA00008434"/>
    </source>
</evidence>
<comment type="subcellular location">
    <subcellularLocation>
        <location evidence="5">Plastid</location>
        <location evidence="5">Chloroplast</location>
    </subcellularLocation>
</comment>
<dbReference type="InterPro" id="IPR005290">
    <property type="entry name" value="Ribosomal_uS15_bac-type"/>
</dbReference>
<dbReference type="AlphaFoldDB" id="A0A024B533"/>
<dbReference type="GO" id="GO:0006412">
    <property type="term" value="P:translation"/>
    <property type="evidence" value="ECO:0007669"/>
    <property type="project" value="UniProtKB-UniRule"/>
</dbReference>
<dbReference type="SMART" id="SM01387">
    <property type="entry name" value="Ribosomal_S15"/>
    <property type="match status" value="1"/>
</dbReference>
<dbReference type="GO" id="GO:0005840">
    <property type="term" value="C:ribosome"/>
    <property type="evidence" value="ECO:0007669"/>
    <property type="project" value="UniProtKB-KW"/>
</dbReference>
<keyword evidence="3 5" id="KW-0687">Ribonucleoprotein</keyword>
<accession>A0A024B533</accession>
<dbReference type="GO" id="GO:0003735">
    <property type="term" value="F:structural constituent of ribosome"/>
    <property type="evidence" value="ECO:0007669"/>
    <property type="project" value="InterPro"/>
</dbReference>
<evidence type="ECO:0000256" key="2">
    <source>
        <dbReference type="ARBA" id="ARBA00022980"/>
    </source>
</evidence>
<dbReference type="Gene3D" id="1.10.287.10">
    <property type="entry name" value="S15/NS1, RNA-binding"/>
    <property type="match status" value="1"/>
</dbReference>
<comment type="subunit">
    <text evidence="5">Part of the 30S ribosomal subunit.</text>
</comment>
<dbReference type="PANTHER" id="PTHR23321:SF26">
    <property type="entry name" value="SMALL RIBOSOMAL SUBUNIT PROTEIN US15M"/>
    <property type="match status" value="1"/>
</dbReference>
<dbReference type="RefSeq" id="YP_009033785.1">
    <property type="nucleotide sequence ID" value="NC_024169.1"/>
</dbReference>
<dbReference type="GO" id="GO:1990904">
    <property type="term" value="C:ribonucleoprotein complex"/>
    <property type="evidence" value="ECO:0007669"/>
    <property type="project" value="UniProtKB-KW"/>
</dbReference>
<dbReference type="EMBL" id="KJ461682">
    <property type="protein sequence ID" value="AHZ11168.1"/>
    <property type="molecule type" value="Genomic_DNA"/>
</dbReference>
<organism evidence="7">
    <name type="scientific">Mesotaenium endlicherianum</name>
    <dbReference type="NCBI Taxonomy" id="184485"/>
    <lineage>
        <taxon>Eukaryota</taxon>
        <taxon>Viridiplantae</taxon>
        <taxon>Streptophyta</taxon>
        <taxon>Zygnematophyceae</taxon>
        <taxon>Zygnematophycidae</taxon>
        <taxon>Zygnematales</taxon>
        <taxon>Mesotaeniaceae</taxon>
        <taxon>Mesotaenium</taxon>
    </lineage>
</organism>
<dbReference type="PANTHER" id="PTHR23321">
    <property type="entry name" value="RIBOSOMAL PROTEIN S15, BACTERIAL AND ORGANELLAR"/>
    <property type="match status" value="1"/>
</dbReference>
<comment type="similarity">
    <text evidence="1 5 6">Belongs to the universal ribosomal protein uS15 family.</text>
</comment>
<keyword evidence="7" id="KW-0934">Plastid</keyword>
<protein>
    <recommendedName>
        <fullName evidence="4 5">Small ribosomal subunit protein uS15c</fullName>
    </recommendedName>
</protein>
<evidence type="ECO:0000256" key="4">
    <source>
        <dbReference type="ARBA" id="ARBA00035250"/>
    </source>
</evidence>
<dbReference type="HAMAP" id="MF_01343_B">
    <property type="entry name" value="Ribosomal_uS15_B"/>
    <property type="match status" value="1"/>
</dbReference>
<dbReference type="InterPro" id="IPR000589">
    <property type="entry name" value="Ribosomal_uS15"/>
</dbReference>
<name>A0A024B533_9VIRI</name>
<evidence type="ECO:0000256" key="5">
    <source>
        <dbReference type="HAMAP-Rule" id="MF_01343"/>
    </source>
</evidence>
<dbReference type="InterPro" id="IPR009068">
    <property type="entry name" value="uS15_NS1_RNA-bd_sf"/>
</dbReference>
<evidence type="ECO:0000256" key="6">
    <source>
        <dbReference type="RuleBase" id="RU003919"/>
    </source>
</evidence>
<gene>
    <name evidence="5 7" type="primary">rps15</name>
</gene>
<evidence type="ECO:0000313" key="7">
    <source>
        <dbReference type="EMBL" id="AHZ11168.1"/>
    </source>
</evidence>
<keyword evidence="2 5" id="KW-0689">Ribosomal protein</keyword>
<dbReference type="GeneID" id="19524033"/>
<keyword evidence="7" id="KW-0150">Chloroplast</keyword>